<dbReference type="InterPro" id="IPR001539">
    <property type="entry name" value="Peptidase_U32"/>
</dbReference>
<reference evidence="6" key="1">
    <citation type="journal article" date="2019" name="Int. J. Syst. Evol. Microbiol.">
        <title>The Global Catalogue of Microorganisms (GCM) 10K type strain sequencing project: providing services to taxonomists for standard genome sequencing and annotation.</title>
        <authorList>
            <consortium name="The Broad Institute Genomics Platform"/>
            <consortium name="The Broad Institute Genome Sequencing Center for Infectious Disease"/>
            <person name="Wu L."/>
            <person name="Ma J."/>
        </authorList>
    </citation>
    <scope>NUCLEOTIDE SEQUENCE [LARGE SCALE GENOMIC DNA]</scope>
    <source>
        <strain evidence="6">CCUG 15531</strain>
    </source>
</reference>
<dbReference type="Pfam" id="PF01136">
    <property type="entry name" value="Peptidase_U32"/>
    <property type="match status" value="1"/>
</dbReference>
<sequence length="424" mass="47629">MTAVVKEPISKIVDGKRVIVKKPELLAPAGNLEKLKIAVHYGADAVFIGGQEYGLRSNADNFTLEEIAEGVEFAKKYGAKIYVTTNIFAHNENIDGLDEYLVGLESAGVSGIIVADPLIIETCKRVAPKMEVHLSTQQSLSNWKAVQFWKEEGLERVVLARETSAEEIKEMKEKVDIEIETFVHGAMCIAYSGRCTLSNHMTARDSNRGGCCQSCRWDYELFKLDENENEVALFGDSDAPFAMSPKDLKLIESIPRMIELGIDSLKIEGRMKSIHYIATVVSVYRKVIDAYSANPDNFVIDEEWLKELDKCANRETAPAFFEGVPGVSEQMYGTHSKKTTYDFAGLVLDYEKESGIVTLQQRNYFKKGDQVEFFGPEIDNFTQTVETIWDEDGNEIEAAKHPLQIVSFKVDKPVYPNNMMRKGK</sequence>
<dbReference type="GO" id="GO:0016787">
    <property type="term" value="F:hydrolase activity"/>
    <property type="evidence" value="ECO:0007669"/>
    <property type="project" value="UniProtKB-KW"/>
</dbReference>
<keyword evidence="2 5" id="KW-0378">Hydrolase</keyword>
<protein>
    <submittedName>
        <fullName evidence="5">U32 family peptidase</fullName>
        <ecNumber evidence="5">3.4.-.-</ecNumber>
    </submittedName>
</protein>
<dbReference type="PROSITE" id="PS01276">
    <property type="entry name" value="PEPTIDASE_U32"/>
    <property type="match status" value="1"/>
</dbReference>
<name>A0ABW4MW46_9BACI</name>
<dbReference type="InterPro" id="IPR051454">
    <property type="entry name" value="RNA/ubiquinone_mod_enzymes"/>
</dbReference>
<dbReference type="EMBL" id="JBHUEK010000031">
    <property type="protein sequence ID" value="MFD1781195.1"/>
    <property type="molecule type" value="Genomic_DNA"/>
</dbReference>
<gene>
    <name evidence="5" type="ORF">ACFSFW_21290</name>
</gene>
<dbReference type="PANTHER" id="PTHR30217:SF6">
    <property type="entry name" value="TRNA HYDROXYLATION PROTEIN P"/>
    <property type="match status" value="1"/>
</dbReference>
<comment type="caution">
    <text evidence="5">The sequence shown here is derived from an EMBL/GenBank/DDBJ whole genome shotgun (WGS) entry which is preliminary data.</text>
</comment>
<keyword evidence="1" id="KW-0645">Protease</keyword>
<comment type="similarity">
    <text evidence="3">Belongs to the peptidase U32 family.</text>
</comment>
<evidence type="ECO:0000256" key="3">
    <source>
        <dbReference type="ARBA" id="ARBA00038374"/>
    </source>
</evidence>
<evidence type="ECO:0000259" key="4">
    <source>
        <dbReference type="Pfam" id="PF16325"/>
    </source>
</evidence>
<accession>A0ABW4MW46</accession>
<evidence type="ECO:0000256" key="2">
    <source>
        <dbReference type="ARBA" id="ARBA00022801"/>
    </source>
</evidence>
<evidence type="ECO:0000313" key="6">
    <source>
        <dbReference type="Proteomes" id="UP001597227"/>
    </source>
</evidence>
<evidence type="ECO:0000256" key="1">
    <source>
        <dbReference type="ARBA" id="ARBA00022670"/>
    </source>
</evidence>
<organism evidence="5 6">
    <name type="scientific">Fredinandcohnia salidurans</name>
    <dbReference type="NCBI Taxonomy" id="2595041"/>
    <lineage>
        <taxon>Bacteria</taxon>
        <taxon>Bacillati</taxon>
        <taxon>Bacillota</taxon>
        <taxon>Bacilli</taxon>
        <taxon>Bacillales</taxon>
        <taxon>Bacillaceae</taxon>
        <taxon>Fredinandcohnia</taxon>
    </lineage>
</organism>
<dbReference type="Pfam" id="PF16325">
    <property type="entry name" value="Peptidase_U32_C"/>
    <property type="match status" value="1"/>
</dbReference>
<evidence type="ECO:0000313" key="5">
    <source>
        <dbReference type="EMBL" id="MFD1781195.1"/>
    </source>
</evidence>
<dbReference type="Proteomes" id="UP001597227">
    <property type="component" value="Unassembled WGS sequence"/>
</dbReference>
<dbReference type="PANTHER" id="PTHR30217">
    <property type="entry name" value="PEPTIDASE U32 FAMILY"/>
    <property type="match status" value="1"/>
</dbReference>
<keyword evidence="6" id="KW-1185">Reference proteome</keyword>
<proteinExistence type="inferred from homology"/>
<dbReference type="Gene3D" id="2.40.30.10">
    <property type="entry name" value="Translation factors"/>
    <property type="match status" value="1"/>
</dbReference>
<dbReference type="EC" id="3.4.-.-" evidence="5"/>
<feature type="domain" description="Peptidase family U32 C-terminal" evidence="4">
    <location>
        <begin position="340"/>
        <end position="421"/>
    </location>
</feature>
<dbReference type="InterPro" id="IPR032525">
    <property type="entry name" value="Peptidase_U32_C"/>
</dbReference>
<dbReference type="RefSeq" id="WP_388041165.1">
    <property type="nucleotide sequence ID" value="NZ_JBHUEK010000031.1"/>
</dbReference>